<protein>
    <submittedName>
        <fullName evidence="1">Uncharacterized protein</fullName>
    </submittedName>
</protein>
<organism evidence="1 2">
    <name type="scientific">Pistacia atlantica</name>
    <dbReference type="NCBI Taxonomy" id="434234"/>
    <lineage>
        <taxon>Eukaryota</taxon>
        <taxon>Viridiplantae</taxon>
        <taxon>Streptophyta</taxon>
        <taxon>Embryophyta</taxon>
        <taxon>Tracheophyta</taxon>
        <taxon>Spermatophyta</taxon>
        <taxon>Magnoliopsida</taxon>
        <taxon>eudicotyledons</taxon>
        <taxon>Gunneridae</taxon>
        <taxon>Pentapetalae</taxon>
        <taxon>rosids</taxon>
        <taxon>malvids</taxon>
        <taxon>Sapindales</taxon>
        <taxon>Anacardiaceae</taxon>
        <taxon>Pistacia</taxon>
    </lineage>
</organism>
<evidence type="ECO:0000313" key="1">
    <source>
        <dbReference type="EMBL" id="KAJ0095467.1"/>
    </source>
</evidence>
<accession>A0ACC1B9C7</accession>
<evidence type="ECO:0000313" key="2">
    <source>
        <dbReference type="Proteomes" id="UP001164250"/>
    </source>
</evidence>
<dbReference type="EMBL" id="CM047902">
    <property type="protein sequence ID" value="KAJ0095467.1"/>
    <property type="molecule type" value="Genomic_DNA"/>
</dbReference>
<name>A0ACC1B9C7_9ROSI</name>
<keyword evidence="2" id="KW-1185">Reference proteome</keyword>
<comment type="caution">
    <text evidence="1">The sequence shown here is derived from an EMBL/GenBank/DDBJ whole genome shotgun (WGS) entry which is preliminary data.</text>
</comment>
<gene>
    <name evidence="1" type="ORF">Patl1_16620</name>
</gene>
<proteinExistence type="predicted"/>
<sequence>MAPLRLTCFLFILLFTTSSFSNISAHAHHQDGDAAVEVDAVSKGKGVVDGEITSTDANDQRLGGRRMGSAFQVRKAKKVKVSGVSGETSQFAAGGVEDQRKKMSNVACKQRVGHQFSKEGDQKEFVAFNADYRAPRHHPPKNN</sequence>
<reference evidence="2" key="1">
    <citation type="journal article" date="2023" name="G3 (Bethesda)">
        <title>Genome assembly and association tests identify interacting loci associated with vigor, precocity, and sex in interspecific pistachio rootstocks.</title>
        <authorList>
            <person name="Palmer W."/>
            <person name="Jacygrad E."/>
            <person name="Sagayaradj S."/>
            <person name="Cavanaugh K."/>
            <person name="Han R."/>
            <person name="Bertier L."/>
            <person name="Beede B."/>
            <person name="Kafkas S."/>
            <person name="Golino D."/>
            <person name="Preece J."/>
            <person name="Michelmore R."/>
        </authorList>
    </citation>
    <scope>NUCLEOTIDE SEQUENCE [LARGE SCALE GENOMIC DNA]</scope>
</reference>
<dbReference type="Proteomes" id="UP001164250">
    <property type="component" value="Chromosome 6"/>
</dbReference>